<evidence type="ECO:0000313" key="3">
    <source>
        <dbReference type="WBParaSite" id="ALUE_0000957701-mRNA-1"/>
    </source>
</evidence>
<dbReference type="SMART" id="SM00584">
    <property type="entry name" value="TLDc"/>
    <property type="match status" value="1"/>
</dbReference>
<feature type="domain" description="TLDc" evidence="1">
    <location>
        <begin position="4"/>
        <end position="129"/>
    </location>
</feature>
<evidence type="ECO:0000313" key="2">
    <source>
        <dbReference type="Proteomes" id="UP000036681"/>
    </source>
</evidence>
<reference evidence="3" key="1">
    <citation type="submission" date="2023-03" db="UniProtKB">
        <authorList>
            <consortium name="WormBaseParasite"/>
        </authorList>
    </citation>
    <scope>IDENTIFICATION</scope>
</reference>
<name>A0A9J2PI36_ASCLU</name>
<evidence type="ECO:0000259" key="1">
    <source>
        <dbReference type="SMART" id="SM00584"/>
    </source>
</evidence>
<sequence>EPGAEPERVDIRPEDPDRRGAISWVYVKKWFEANVFDYRGPTVTIFRLKDGALTVLAADEEWRNSGSMFGSVDSVFMQLLPEFRRIQKSSSIYCNFKLRNFPMKLTFDRYLCIDAEMNEVLAVEVGGTNWYRSF</sequence>
<keyword evidence="2" id="KW-1185">Reference proteome</keyword>
<proteinExistence type="predicted"/>
<dbReference type="WBParaSite" id="ALUE_0000957701-mRNA-1">
    <property type="protein sequence ID" value="ALUE_0000957701-mRNA-1"/>
    <property type="gene ID" value="ALUE_0000957701"/>
</dbReference>
<organism evidence="2 3">
    <name type="scientific">Ascaris lumbricoides</name>
    <name type="common">Giant roundworm</name>
    <dbReference type="NCBI Taxonomy" id="6252"/>
    <lineage>
        <taxon>Eukaryota</taxon>
        <taxon>Metazoa</taxon>
        <taxon>Ecdysozoa</taxon>
        <taxon>Nematoda</taxon>
        <taxon>Chromadorea</taxon>
        <taxon>Rhabditida</taxon>
        <taxon>Spirurina</taxon>
        <taxon>Ascaridomorpha</taxon>
        <taxon>Ascaridoidea</taxon>
        <taxon>Ascarididae</taxon>
        <taxon>Ascaris</taxon>
    </lineage>
</organism>
<protein>
    <submittedName>
        <fullName evidence="3">TLDc domain-containing protein</fullName>
    </submittedName>
</protein>
<dbReference type="InterPro" id="IPR006571">
    <property type="entry name" value="TLDc_dom"/>
</dbReference>
<dbReference type="AlphaFoldDB" id="A0A9J2PI36"/>
<accession>A0A9J2PI36</accession>
<dbReference type="Proteomes" id="UP000036681">
    <property type="component" value="Unplaced"/>
</dbReference>